<evidence type="ECO:0000256" key="1">
    <source>
        <dbReference type="SAM" id="MobiDB-lite"/>
    </source>
</evidence>
<feature type="compositionally biased region" description="Low complexity" evidence="1">
    <location>
        <begin position="118"/>
        <end position="130"/>
    </location>
</feature>
<dbReference type="EMBL" id="JAWDGP010005939">
    <property type="protein sequence ID" value="KAK3749441.1"/>
    <property type="molecule type" value="Genomic_DNA"/>
</dbReference>
<dbReference type="Proteomes" id="UP001283361">
    <property type="component" value="Unassembled WGS sequence"/>
</dbReference>
<evidence type="ECO:0000313" key="3">
    <source>
        <dbReference type="Proteomes" id="UP001283361"/>
    </source>
</evidence>
<name>A0AAE1D0M5_9GAST</name>
<sequence length="148" mass="16757">MYTYPELKLHDSGLRAREAPKKCLFQTFMLSVKCLELCNSLKRLRLQSADKNWSEHLVTETDWTASLKQDLVVGSQSRERNNHNAPTYGSLRPSTDKNPQFRNIRTASGKNTINSNDTTRPNTGTGTTSGFRSKPSHCHQETRSSNPM</sequence>
<keyword evidence="3" id="KW-1185">Reference proteome</keyword>
<accession>A0AAE1D0M5</accession>
<gene>
    <name evidence="2" type="ORF">RRG08_003289</name>
</gene>
<dbReference type="AlphaFoldDB" id="A0AAE1D0M5"/>
<reference evidence="2" key="1">
    <citation type="journal article" date="2023" name="G3 (Bethesda)">
        <title>A reference genome for the long-term kleptoplast-retaining sea slug Elysia crispata morphotype clarki.</title>
        <authorList>
            <person name="Eastman K.E."/>
            <person name="Pendleton A.L."/>
            <person name="Shaikh M.A."/>
            <person name="Suttiyut T."/>
            <person name="Ogas R."/>
            <person name="Tomko P."/>
            <person name="Gavelis G."/>
            <person name="Widhalm J.R."/>
            <person name="Wisecaver J.H."/>
        </authorList>
    </citation>
    <scope>NUCLEOTIDE SEQUENCE</scope>
    <source>
        <strain evidence="2">ECLA1</strain>
    </source>
</reference>
<evidence type="ECO:0000313" key="2">
    <source>
        <dbReference type="EMBL" id="KAK3749441.1"/>
    </source>
</evidence>
<feature type="compositionally biased region" description="Polar residues" evidence="1">
    <location>
        <begin position="83"/>
        <end position="117"/>
    </location>
</feature>
<protein>
    <submittedName>
        <fullName evidence="2">Uncharacterized protein</fullName>
    </submittedName>
</protein>
<comment type="caution">
    <text evidence="2">The sequence shown here is derived from an EMBL/GenBank/DDBJ whole genome shotgun (WGS) entry which is preliminary data.</text>
</comment>
<feature type="region of interest" description="Disordered" evidence="1">
    <location>
        <begin position="74"/>
        <end position="148"/>
    </location>
</feature>
<proteinExistence type="predicted"/>
<organism evidence="2 3">
    <name type="scientific">Elysia crispata</name>
    <name type="common">lettuce slug</name>
    <dbReference type="NCBI Taxonomy" id="231223"/>
    <lineage>
        <taxon>Eukaryota</taxon>
        <taxon>Metazoa</taxon>
        <taxon>Spiralia</taxon>
        <taxon>Lophotrochozoa</taxon>
        <taxon>Mollusca</taxon>
        <taxon>Gastropoda</taxon>
        <taxon>Heterobranchia</taxon>
        <taxon>Euthyneura</taxon>
        <taxon>Panpulmonata</taxon>
        <taxon>Sacoglossa</taxon>
        <taxon>Placobranchoidea</taxon>
        <taxon>Plakobranchidae</taxon>
        <taxon>Elysia</taxon>
    </lineage>
</organism>